<dbReference type="Proteomes" id="UP001142317">
    <property type="component" value="Unassembled WGS sequence"/>
</dbReference>
<dbReference type="EMBL" id="BSEO01000001">
    <property type="protein sequence ID" value="GLJ79344.1"/>
    <property type="molecule type" value="Genomic_DNA"/>
</dbReference>
<evidence type="ECO:0008006" key="3">
    <source>
        <dbReference type="Google" id="ProtNLM"/>
    </source>
</evidence>
<sequence length="97" mass="10214">MPRATGVVESKSARGTVAEEEIFVEIRIGISHTGRELSLESNDSADAVRAKISEALSSDAAFVELTDAKGSSYIIPTAGIAFVEVGTDQTRRVGFVA</sequence>
<organism evidence="1 2">
    <name type="scientific">Microbacterium imperiale</name>
    <dbReference type="NCBI Taxonomy" id="33884"/>
    <lineage>
        <taxon>Bacteria</taxon>
        <taxon>Bacillati</taxon>
        <taxon>Actinomycetota</taxon>
        <taxon>Actinomycetes</taxon>
        <taxon>Micrococcales</taxon>
        <taxon>Microbacteriaceae</taxon>
        <taxon>Microbacterium</taxon>
    </lineage>
</organism>
<reference evidence="1" key="2">
    <citation type="submission" date="2023-01" db="EMBL/GenBank/DDBJ databases">
        <authorList>
            <person name="Sun Q."/>
            <person name="Evtushenko L."/>
        </authorList>
    </citation>
    <scope>NUCLEOTIDE SEQUENCE</scope>
    <source>
        <strain evidence="1">VKM Ac-1447</strain>
    </source>
</reference>
<name>A0A9W6HFY3_9MICO</name>
<dbReference type="AlphaFoldDB" id="A0A9W6HFY3"/>
<protein>
    <recommendedName>
        <fullName evidence="3">ATP-binding protein</fullName>
    </recommendedName>
</protein>
<keyword evidence="2" id="KW-1185">Reference proteome</keyword>
<evidence type="ECO:0000313" key="2">
    <source>
        <dbReference type="Proteomes" id="UP001142317"/>
    </source>
</evidence>
<dbReference type="Pfam" id="PF11305">
    <property type="entry name" value="DUF3107"/>
    <property type="match status" value="1"/>
</dbReference>
<accession>A0A9W6HFY3</accession>
<proteinExistence type="predicted"/>
<evidence type="ECO:0000313" key="1">
    <source>
        <dbReference type="EMBL" id="GLJ79344.1"/>
    </source>
</evidence>
<comment type="caution">
    <text evidence="1">The sequence shown here is derived from an EMBL/GenBank/DDBJ whole genome shotgun (WGS) entry which is preliminary data.</text>
</comment>
<gene>
    <name evidence="1" type="ORF">GCM10017586_10260</name>
</gene>
<dbReference type="InterPro" id="IPR021456">
    <property type="entry name" value="DUF3107"/>
</dbReference>
<reference evidence="1" key="1">
    <citation type="journal article" date="2014" name="Int. J. Syst. Evol. Microbiol.">
        <title>Complete genome sequence of Corynebacterium casei LMG S-19264T (=DSM 44701T), isolated from a smear-ripened cheese.</title>
        <authorList>
            <consortium name="US DOE Joint Genome Institute (JGI-PGF)"/>
            <person name="Walter F."/>
            <person name="Albersmeier A."/>
            <person name="Kalinowski J."/>
            <person name="Ruckert C."/>
        </authorList>
    </citation>
    <scope>NUCLEOTIDE SEQUENCE</scope>
    <source>
        <strain evidence="1">VKM Ac-1447</strain>
    </source>
</reference>